<keyword evidence="4" id="KW-1185">Reference proteome</keyword>
<dbReference type="Ensembl" id="ENSECRT00000027532.1">
    <property type="protein sequence ID" value="ENSECRP00000026963.1"/>
    <property type="gene ID" value="ENSECRG00000018232.1"/>
</dbReference>
<reference evidence="3" key="1">
    <citation type="submission" date="2021-06" db="EMBL/GenBank/DDBJ databases">
        <authorList>
            <consortium name="Wellcome Sanger Institute Data Sharing"/>
        </authorList>
    </citation>
    <scope>NUCLEOTIDE SEQUENCE [LARGE SCALE GENOMIC DNA]</scope>
</reference>
<organism evidence="3 4">
    <name type="scientific">Erpetoichthys calabaricus</name>
    <name type="common">Rope fish</name>
    <name type="synonym">Calamoichthys calabaricus</name>
    <dbReference type="NCBI Taxonomy" id="27687"/>
    <lineage>
        <taxon>Eukaryota</taxon>
        <taxon>Metazoa</taxon>
        <taxon>Chordata</taxon>
        <taxon>Craniata</taxon>
        <taxon>Vertebrata</taxon>
        <taxon>Euteleostomi</taxon>
        <taxon>Actinopterygii</taxon>
        <taxon>Polypteriformes</taxon>
        <taxon>Polypteridae</taxon>
        <taxon>Erpetoichthys</taxon>
    </lineage>
</organism>
<dbReference type="SMART" id="SM00324">
    <property type="entry name" value="RhoGAP"/>
    <property type="match status" value="1"/>
</dbReference>
<reference evidence="3" key="2">
    <citation type="submission" date="2025-08" db="UniProtKB">
        <authorList>
            <consortium name="Ensembl"/>
        </authorList>
    </citation>
    <scope>IDENTIFICATION</scope>
</reference>
<dbReference type="PROSITE" id="PS50238">
    <property type="entry name" value="RHOGAP"/>
    <property type="match status" value="1"/>
</dbReference>
<feature type="domain" description="Rho-GAP" evidence="2">
    <location>
        <begin position="58"/>
        <end position="251"/>
    </location>
</feature>
<name>A0A8C4T842_ERPCA</name>
<evidence type="ECO:0000313" key="3">
    <source>
        <dbReference type="Ensembl" id="ENSECRP00000026963.1"/>
    </source>
</evidence>
<gene>
    <name evidence="3" type="primary">LOC114668948</name>
</gene>
<dbReference type="Gene3D" id="1.10.555.10">
    <property type="entry name" value="Rho GTPase activation protein"/>
    <property type="match status" value="1"/>
</dbReference>
<accession>A0A8C4T842</accession>
<evidence type="ECO:0000259" key="2">
    <source>
        <dbReference type="PROSITE" id="PS50238"/>
    </source>
</evidence>
<dbReference type="PANTHER" id="PTHR15670:SF4">
    <property type="entry name" value="RHO GTPASE-ACTIVATING PROTEIN 11A"/>
    <property type="match status" value="1"/>
</dbReference>
<dbReference type="GO" id="GO:0007165">
    <property type="term" value="P:signal transduction"/>
    <property type="evidence" value="ECO:0007669"/>
    <property type="project" value="InterPro"/>
</dbReference>
<reference evidence="3" key="3">
    <citation type="submission" date="2025-09" db="UniProtKB">
        <authorList>
            <consortium name="Ensembl"/>
        </authorList>
    </citation>
    <scope>IDENTIFICATION</scope>
</reference>
<dbReference type="InterPro" id="IPR042869">
    <property type="entry name" value="ARHGAP11A/B"/>
</dbReference>
<feature type="compositionally biased region" description="Basic and acidic residues" evidence="1">
    <location>
        <begin position="315"/>
        <end position="325"/>
    </location>
</feature>
<evidence type="ECO:0000256" key="1">
    <source>
        <dbReference type="SAM" id="MobiDB-lite"/>
    </source>
</evidence>
<dbReference type="SUPFAM" id="SSF48350">
    <property type="entry name" value="GTPase activation domain, GAP"/>
    <property type="match status" value="1"/>
</dbReference>
<feature type="compositionally biased region" description="Polar residues" evidence="1">
    <location>
        <begin position="358"/>
        <end position="374"/>
    </location>
</feature>
<dbReference type="Pfam" id="PF00620">
    <property type="entry name" value="RhoGAP"/>
    <property type="match status" value="1"/>
</dbReference>
<protein>
    <submittedName>
        <fullName evidence="3">Uncharacterized LOC114668948</fullName>
    </submittedName>
</protein>
<sequence>MASIGAFVTGNFQSVKVTAALQQLKAAGIKVKGFKRVTQVEQAQTGSSSLSFSFGCELHLLPHCVAPGFQATVPKFLVDTCEFLCMHLQTEGLFRKSGSISRIRELRARLEQGEAALDVFLPMQACDVAVLLKQFIRELPSPLLPFYLQGPLCQAQDLQELSQRENATLLLTTLLPQSSACTLHYLCRFLQRVAERCDDNRMDVSSLAVVFSPNLFHFPKPGAQLSAETEQLLERLANVVQILITNAECIGNIPPTMLSTPLDMAQRCTGAEMYEILPEYSVTKRRRRRSVGEIFVDAFSKLRTNRPPNCTPVEQDERPGQKETSDLQVDLPLTNKRKASEETLPGIEFSAKKRRSGLNANDDVQSDAESSPTEFHTPCLFSPESPEIRFETSLNTAAFSATKKTGSKRMQRNFSSRPINSAAKGELSIQLRKSLRIFSLGIRARKQLTAAVPVTLEGQLQGTKATLTFGSPVKNQTMENQTTSESVSVNVDREDENTCPIIQNCMCHLVDLTDREDSLPNRLDQHKSSTSVSHFENEANKQGEDMDWLAIDKKYCYMNKRTPRRSLSLPEGINEHVENGAVLPVSYKNSTDNLELDEPCTSQNVVCPSRKTKDCIPEVVITQAKVEEQNEEIEEVVSDDLDLCNSVPSSTSTWMSVADRIRRFNKLTSRLWSPSQSFASESRGSSFFQRAPVLKVAEKFEGGSKILKRRGARRFGRSLSHESAIGILNGFQRDEAYVEDHKEYNLSPLLSPPLHLADPKIICEPHLFNNSSNNLTVGSPISIENMEMADDLKSSPESDSALHFVVAGEQQRYKGSPRCPLSASRMTPVRESVEL</sequence>
<dbReference type="Proteomes" id="UP000694620">
    <property type="component" value="Chromosome 18"/>
</dbReference>
<evidence type="ECO:0000313" key="4">
    <source>
        <dbReference type="Proteomes" id="UP000694620"/>
    </source>
</evidence>
<feature type="region of interest" description="Disordered" evidence="1">
    <location>
        <begin position="305"/>
        <end position="376"/>
    </location>
</feature>
<feature type="region of interest" description="Disordered" evidence="1">
    <location>
        <begin position="816"/>
        <end position="835"/>
    </location>
</feature>
<dbReference type="AlphaFoldDB" id="A0A8C4T842"/>
<dbReference type="PANTHER" id="PTHR15670">
    <property type="entry name" value="RHO GTPASE ACTIVATING PROTEIN 11A"/>
    <property type="match status" value="1"/>
</dbReference>
<dbReference type="GeneTree" id="ENSGT00940000155312"/>
<dbReference type="GO" id="GO:0005096">
    <property type="term" value="F:GTPase activator activity"/>
    <property type="evidence" value="ECO:0007669"/>
    <property type="project" value="TreeGrafter"/>
</dbReference>
<dbReference type="InterPro" id="IPR008936">
    <property type="entry name" value="Rho_GTPase_activation_prot"/>
</dbReference>
<dbReference type="InterPro" id="IPR000198">
    <property type="entry name" value="RhoGAP_dom"/>
</dbReference>
<proteinExistence type="predicted"/>